<evidence type="ECO:0000256" key="1">
    <source>
        <dbReference type="ARBA" id="ARBA00023015"/>
    </source>
</evidence>
<evidence type="ECO:0000259" key="7">
    <source>
        <dbReference type="PROSITE" id="PS50110"/>
    </source>
</evidence>
<dbReference type="SMART" id="SM00342">
    <property type="entry name" value="HTH_ARAC"/>
    <property type="match status" value="1"/>
</dbReference>
<dbReference type="InterPro" id="IPR041522">
    <property type="entry name" value="CdaR_GGDEF"/>
</dbReference>
<dbReference type="EMBL" id="JBHSMI010000005">
    <property type="protein sequence ID" value="MFC5401671.1"/>
    <property type="molecule type" value="Genomic_DNA"/>
</dbReference>
<dbReference type="SUPFAM" id="SSF46689">
    <property type="entry name" value="Homeodomain-like"/>
    <property type="match status" value="2"/>
</dbReference>
<evidence type="ECO:0000256" key="3">
    <source>
        <dbReference type="ARBA" id="ARBA00023163"/>
    </source>
</evidence>
<dbReference type="Pfam" id="PF00072">
    <property type="entry name" value="Response_reg"/>
    <property type="match status" value="1"/>
</dbReference>
<name>A0ABW0HNB3_9BACL</name>
<dbReference type="InterPro" id="IPR001789">
    <property type="entry name" value="Sig_transdc_resp-reg_receiver"/>
</dbReference>
<keyword evidence="5" id="KW-0175">Coiled coil</keyword>
<dbReference type="PANTHER" id="PTHR43280:SF28">
    <property type="entry name" value="HTH-TYPE TRANSCRIPTIONAL ACTIVATOR RHAS"/>
    <property type="match status" value="1"/>
</dbReference>
<accession>A0ABW0HNB3</accession>
<dbReference type="Gene3D" id="1.10.10.60">
    <property type="entry name" value="Homeodomain-like"/>
    <property type="match status" value="2"/>
</dbReference>
<dbReference type="Pfam" id="PF17853">
    <property type="entry name" value="GGDEF_2"/>
    <property type="match status" value="1"/>
</dbReference>
<dbReference type="InterPro" id="IPR009057">
    <property type="entry name" value="Homeodomain-like_sf"/>
</dbReference>
<dbReference type="PANTHER" id="PTHR43280">
    <property type="entry name" value="ARAC-FAMILY TRANSCRIPTIONAL REGULATOR"/>
    <property type="match status" value="1"/>
</dbReference>
<keyword evidence="1" id="KW-0805">Transcription regulation</keyword>
<keyword evidence="9" id="KW-1185">Reference proteome</keyword>
<evidence type="ECO:0000256" key="4">
    <source>
        <dbReference type="PROSITE-ProRule" id="PRU00169"/>
    </source>
</evidence>
<feature type="domain" description="Response regulatory" evidence="7">
    <location>
        <begin position="3"/>
        <end position="120"/>
    </location>
</feature>
<dbReference type="PRINTS" id="PR00032">
    <property type="entry name" value="HTHARAC"/>
</dbReference>
<dbReference type="CDD" id="cd17536">
    <property type="entry name" value="REC_YesN-like"/>
    <property type="match status" value="1"/>
</dbReference>
<dbReference type="RefSeq" id="WP_378129453.1">
    <property type="nucleotide sequence ID" value="NZ_JBHSMI010000005.1"/>
</dbReference>
<gene>
    <name evidence="8" type="ORF">ACFPOF_02905</name>
</gene>
<dbReference type="Gene3D" id="3.40.50.2300">
    <property type="match status" value="1"/>
</dbReference>
<keyword evidence="4" id="KW-0597">Phosphoprotein</keyword>
<organism evidence="8 9">
    <name type="scientific">Cohnella soli</name>
    <dbReference type="NCBI Taxonomy" id="425005"/>
    <lineage>
        <taxon>Bacteria</taxon>
        <taxon>Bacillati</taxon>
        <taxon>Bacillota</taxon>
        <taxon>Bacilli</taxon>
        <taxon>Bacillales</taxon>
        <taxon>Paenibacillaceae</taxon>
        <taxon>Cohnella</taxon>
    </lineage>
</organism>
<dbReference type="InterPro" id="IPR020449">
    <property type="entry name" value="Tscrpt_reg_AraC-type_HTH"/>
</dbReference>
<proteinExistence type="predicted"/>
<protein>
    <submittedName>
        <fullName evidence="8">Response regulator</fullName>
    </submittedName>
</protein>
<dbReference type="InterPro" id="IPR011006">
    <property type="entry name" value="CheY-like_superfamily"/>
</dbReference>
<evidence type="ECO:0000256" key="5">
    <source>
        <dbReference type="SAM" id="Coils"/>
    </source>
</evidence>
<evidence type="ECO:0000259" key="6">
    <source>
        <dbReference type="PROSITE" id="PS01124"/>
    </source>
</evidence>
<feature type="modified residue" description="4-aspartylphosphate" evidence="4">
    <location>
        <position position="55"/>
    </location>
</feature>
<comment type="caution">
    <text evidence="8">The sequence shown here is derived from an EMBL/GenBank/DDBJ whole genome shotgun (WGS) entry which is preliminary data.</text>
</comment>
<feature type="domain" description="HTH araC/xylS-type" evidence="6">
    <location>
        <begin position="430"/>
        <end position="528"/>
    </location>
</feature>
<evidence type="ECO:0000256" key="2">
    <source>
        <dbReference type="ARBA" id="ARBA00023125"/>
    </source>
</evidence>
<sequence>MIKVLIAEDEMLVRIGLKNSVDWQKFGMRVVADVSNGQLAWEAVQRERPDLVLTDIKMPVMDGIELITKMKDNGARAKFVILTAHEEFGLVRKALQLGVKDYILKLKMSIEEIEQLLERLGKEIDAEAGSGSDAGAVYTENAVVRKQSLMKDFLFSGRYSETEFAALAAKLNVRVRPERIVMAVMAIGKYERIETKLKDRHGSLVRFTVLNILDEVIGDSGQGEAFHEKDERYILVFGFEEEADDRRIYETVEEKIGQMRQVIKTYLGSTPVFGVSSIGRDYASMGRLYRECASLLEPLYFSGNESIVRQGNEAPQSTADRCRSQLRSMLAELGGADGRYRREMASDIDWLDGVREIKKDQIESLLIKWIHWPILHLEGYRSGADARALACVRRIHGCATLEDAIETFVSYLDELMREYSDAPRLSREIAEAVSYMERHYSEAITLQQVAEIVFMSPNYFSSLFKKELHISFVEYLNGIRIERAKELLVQTFIKSYEVAERVGYADESYFGRMFKKATGMSPNAYRRRCVVHAQAHRHTDAEEVR</sequence>
<dbReference type="PROSITE" id="PS50110">
    <property type="entry name" value="RESPONSE_REGULATORY"/>
    <property type="match status" value="1"/>
</dbReference>
<dbReference type="Proteomes" id="UP001596113">
    <property type="component" value="Unassembled WGS sequence"/>
</dbReference>
<dbReference type="SMART" id="SM00448">
    <property type="entry name" value="REC"/>
    <property type="match status" value="1"/>
</dbReference>
<feature type="coiled-coil region" evidence="5">
    <location>
        <begin position="99"/>
        <end position="130"/>
    </location>
</feature>
<dbReference type="Pfam" id="PF12833">
    <property type="entry name" value="HTH_18"/>
    <property type="match status" value="1"/>
</dbReference>
<evidence type="ECO:0000313" key="8">
    <source>
        <dbReference type="EMBL" id="MFC5401671.1"/>
    </source>
</evidence>
<reference evidence="9" key="1">
    <citation type="journal article" date="2019" name="Int. J. Syst. Evol. Microbiol.">
        <title>The Global Catalogue of Microorganisms (GCM) 10K type strain sequencing project: providing services to taxonomists for standard genome sequencing and annotation.</title>
        <authorList>
            <consortium name="The Broad Institute Genomics Platform"/>
            <consortium name="The Broad Institute Genome Sequencing Center for Infectious Disease"/>
            <person name="Wu L."/>
            <person name="Ma J."/>
        </authorList>
    </citation>
    <scope>NUCLEOTIDE SEQUENCE [LARGE SCALE GENOMIC DNA]</scope>
    <source>
        <strain evidence="9">CGMCC 1.18575</strain>
    </source>
</reference>
<dbReference type="PROSITE" id="PS01124">
    <property type="entry name" value="HTH_ARAC_FAMILY_2"/>
    <property type="match status" value="1"/>
</dbReference>
<dbReference type="SUPFAM" id="SSF52172">
    <property type="entry name" value="CheY-like"/>
    <property type="match status" value="1"/>
</dbReference>
<keyword evidence="2" id="KW-0238">DNA-binding</keyword>
<evidence type="ECO:0000313" key="9">
    <source>
        <dbReference type="Proteomes" id="UP001596113"/>
    </source>
</evidence>
<dbReference type="InterPro" id="IPR018060">
    <property type="entry name" value="HTH_AraC"/>
</dbReference>
<keyword evidence="3" id="KW-0804">Transcription</keyword>